<dbReference type="InterPro" id="IPR038063">
    <property type="entry name" value="Transpep_catalytic_dom"/>
</dbReference>
<evidence type="ECO:0000256" key="7">
    <source>
        <dbReference type="PROSITE-ProRule" id="PRU01373"/>
    </source>
</evidence>
<evidence type="ECO:0000313" key="10">
    <source>
        <dbReference type="EMBL" id="ODS01994.1"/>
    </source>
</evidence>
<dbReference type="InterPro" id="IPR005490">
    <property type="entry name" value="LD_TPept_cat_dom"/>
</dbReference>
<evidence type="ECO:0000313" key="11">
    <source>
        <dbReference type="Proteomes" id="UP000094472"/>
    </source>
</evidence>
<dbReference type="Gene3D" id="2.40.440.10">
    <property type="entry name" value="L,D-transpeptidase catalytic domain-like"/>
    <property type="match status" value="1"/>
</dbReference>
<dbReference type="PANTHER" id="PTHR41533:SF2">
    <property type="entry name" value="BLR7131 PROTEIN"/>
    <property type="match status" value="1"/>
</dbReference>
<keyword evidence="5 7" id="KW-0573">Peptidoglycan synthesis</keyword>
<feature type="active site" description="Nucleophile" evidence="7">
    <location>
        <position position="143"/>
    </location>
</feature>
<proteinExistence type="inferred from homology"/>
<evidence type="ECO:0000256" key="8">
    <source>
        <dbReference type="SAM" id="MobiDB-lite"/>
    </source>
</evidence>
<evidence type="ECO:0000256" key="4">
    <source>
        <dbReference type="ARBA" id="ARBA00022960"/>
    </source>
</evidence>
<dbReference type="RefSeq" id="WP_069440399.1">
    <property type="nucleotide sequence ID" value="NZ_LPWF01000002.1"/>
</dbReference>
<dbReference type="UniPathway" id="UPA00219"/>
<dbReference type="CDD" id="cd16913">
    <property type="entry name" value="YkuD_like"/>
    <property type="match status" value="1"/>
</dbReference>
<gene>
    <name evidence="10" type="ORF">AUC69_00395</name>
</gene>
<dbReference type="GO" id="GO:0016740">
    <property type="term" value="F:transferase activity"/>
    <property type="evidence" value="ECO:0007669"/>
    <property type="project" value="UniProtKB-KW"/>
</dbReference>
<feature type="active site" description="Proton donor/acceptor" evidence="7">
    <location>
        <position position="124"/>
    </location>
</feature>
<dbReference type="InterPro" id="IPR052905">
    <property type="entry name" value="LD-transpeptidase_YkuD-like"/>
</dbReference>
<evidence type="ECO:0000256" key="1">
    <source>
        <dbReference type="ARBA" id="ARBA00004752"/>
    </source>
</evidence>
<dbReference type="GO" id="GO:0071555">
    <property type="term" value="P:cell wall organization"/>
    <property type="evidence" value="ECO:0007669"/>
    <property type="project" value="UniProtKB-UniRule"/>
</dbReference>
<comment type="caution">
    <text evidence="10">The sequence shown here is derived from an EMBL/GenBank/DDBJ whole genome shotgun (WGS) entry which is preliminary data.</text>
</comment>
<organism evidence="10 11">
    <name type="scientific">Methyloceanibacter superfactus</name>
    <dbReference type="NCBI Taxonomy" id="1774969"/>
    <lineage>
        <taxon>Bacteria</taxon>
        <taxon>Pseudomonadati</taxon>
        <taxon>Pseudomonadota</taxon>
        <taxon>Alphaproteobacteria</taxon>
        <taxon>Hyphomicrobiales</taxon>
        <taxon>Hyphomicrobiaceae</taxon>
        <taxon>Methyloceanibacter</taxon>
    </lineage>
</organism>
<dbReference type="GO" id="GO:0008360">
    <property type="term" value="P:regulation of cell shape"/>
    <property type="evidence" value="ECO:0007669"/>
    <property type="project" value="UniProtKB-UniRule"/>
</dbReference>
<dbReference type="SUPFAM" id="SSF141523">
    <property type="entry name" value="L,D-transpeptidase catalytic domain-like"/>
    <property type="match status" value="1"/>
</dbReference>
<reference evidence="10 11" key="1">
    <citation type="journal article" date="2016" name="Environ. Microbiol.">
        <title>New Methyloceanibacter diversity from North Sea sediments includes methanotroph containing solely the soluble methane monooxygenase.</title>
        <authorList>
            <person name="Vekeman B."/>
            <person name="Kerckhof F.M."/>
            <person name="Cremers G."/>
            <person name="de Vos P."/>
            <person name="Vandamme P."/>
            <person name="Boon N."/>
            <person name="Op den Camp H.J."/>
            <person name="Heylen K."/>
        </authorList>
    </citation>
    <scope>NUCLEOTIDE SEQUENCE [LARGE SCALE GENOMIC DNA]</scope>
    <source>
        <strain evidence="10 11">R-67175</strain>
    </source>
</reference>
<dbReference type="STRING" id="1774969.AUC69_00395"/>
<protein>
    <recommendedName>
        <fullName evidence="9">L,D-TPase catalytic domain-containing protein</fullName>
    </recommendedName>
</protein>
<sequence>MKGGKPIYVEKTIVGQDKYATPFFSAPMRNIVVHPNWTVPPTIVKEDLAPKLQAPRGIFGPSKTDTLRRFGLSVSYKGEPVDADSVDWANVNIHTYTFTQDPGPTNVLGKFKFNFPNRHAIYMHDTVQPELFSERVRTLSHGCIRVHEPDRFAALLLAEDKGWSYGQVQRLVAKDSSTVVGLNRKVPVHLTYFTATIDENGGLNRFADIYGIDNRMAAKLFENPARFPVPSTPALVEQSRSGDQDRSARRRGGGGGLDDLISGLFGN</sequence>
<evidence type="ECO:0000256" key="2">
    <source>
        <dbReference type="ARBA" id="ARBA00005992"/>
    </source>
</evidence>
<dbReference type="AlphaFoldDB" id="A0A1E3W851"/>
<feature type="compositionally biased region" description="Low complexity" evidence="8">
    <location>
        <begin position="258"/>
        <end position="267"/>
    </location>
</feature>
<keyword evidence="4 7" id="KW-0133">Cell shape</keyword>
<dbReference type="PROSITE" id="PS52029">
    <property type="entry name" value="LD_TPASE"/>
    <property type="match status" value="1"/>
</dbReference>
<feature type="domain" description="L,D-TPase catalytic" evidence="9">
    <location>
        <begin position="1"/>
        <end position="172"/>
    </location>
</feature>
<feature type="region of interest" description="Disordered" evidence="8">
    <location>
        <begin position="231"/>
        <end position="267"/>
    </location>
</feature>
<evidence type="ECO:0000256" key="3">
    <source>
        <dbReference type="ARBA" id="ARBA00022679"/>
    </source>
</evidence>
<keyword evidence="6 7" id="KW-0961">Cell wall biogenesis/degradation</keyword>
<dbReference type="PANTHER" id="PTHR41533">
    <property type="entry name" value="L,D-TRANSPEPTIDASE HI_1667-RELATED"/>
    <property type="match status" value="1"/>
</dbReference>
<evidence type="ECO:0000256" key="6">
    <source>
        <dbReference type="ARBA" id="ARBA00023316"/>
    </source>
</evidence>
<keyword evidence="11" id="KW-1185">Reference proteome</keyword>
<dbReference type="Pfam" id="PF03734">
    <property type="entry name" value="YkuD"/>
    <property type="match status" value="1"/>
</dbReference>
<evidence type="ECO:0000256" key="5">
    <source>
        <dbReference type="ARBA" id="ARBA00022984"/>
    </source>
</evidence>
<keyword evidence="3" id="KW-0808">Transferase</keyword>
<dbReference type="Proteomes" id="UP000094472">
    <property type="component" value="Unassembled WGS sequence"/>
</dbReference>
<dbReference type="OrthoDB" id="9778545at2"/>
<dbReference type="GO" id="GO:0004180">
    <property type="term" value="F:carboxypeptidase activity"/>
    <property type="evidence" value="ECO:0007669"/>
    <property type="project" value="UniProtKB-ARBA"/>
</dbReference>
<comment type="similarity">
    <text evidence="2">Belongs to the YkuD family.</text>
</comment>
<name>A0A1E3W851_9HYPH</name>
<dbReference type="GO" id="GO:0009252">
    <property type="term" value="P:peptidoglycan biosynthetic process"/>
    <property type="evidence" value="ECO:0007669"/>
    <property type="project" value="UniProtKB-UniPathway"/>
</dbReference>
<evidence type="ECO:0000259" key="9">
    <source>
        <dbReference type="PROSITE" id="PS52029"/>
    </source>
</evidence>
<comment type="pathway">
    <text evidence="1 7">Cell wall biogenesis; peptidoglycan biosynthesis.</text>
</comment>
<dbReference type="EMBL" id="LPWF01000002">
    <property type="protein sequence ID" value="ODS01994.1"/>
    <property type="molecule type" value="Genomic_DNA"/>
</dbReference>
<accession>A0A1E3W851</accession>